<sequence length="129" mass="14125">ASPPGCKHPLWLRVSGPCSAFGDHSRDGSLLAYYDAGLCQRADRQHLWRLRPRETPHRQGLVHGSRRVLPRFDLQLLYYGSRPVPSDGGHRRPRQLLGHPLLGGLTPVGCPGCSGRALPSAPEGLAKRP</sequence>
<feature type="non-terminal residue" evidence="1">
    <location>
        <position position="129"/>
    </location>
</feature>
<protein>
    <submittedName>
        <fullName evidence="1">Uncharacterized protein</fullName>
    </submittedName>
</protein>
<keyword evidence="2" id="KW-1185">Reference proteome</keyword>
<evidence type="ECO:0000313" key="1">
    <source>
        <dbReference type="EMBL" id="CAE7232265.1"/>
    </source>
</evidence>
<dbReference type="EMBL" id="CAJNDS010000762">
    <property type="protein sequence ID" value="CAE7232265.1"/>
    <property type="molecule type" value="Genomic_DNA"/>
</dbReference>
<comment type="caution">
    <text evidence="1">The sequence shown here is derived from an EMBL/GenBank/DDBJ whole genome shotgun (WGS) entry which is preliminary data.</text>
</comment>
<dbReference type="Proteomes" id="UP000604046">
    <property type="component" value="Unassembled WGS sequence"/>
</dbReference>
<proteinExistence type="predicted"/>
<gene>
    <name evidence="1" type="ORF">SNAT2548_LOCUS9589</name>
</gene>
<dbReference type="AlphaFoldDB" id="A0A812KM80"/>
<organism evidence="1 2">
    <name type="scientific">Symbiodinium natans</name>
    <dbReference type="NCBI Taxonomy" id="878477"/>
    <lineage>
        <taxon>Eukaryota</taxon>
        <taxon>Sar</taxon>
        <taxon>Alveolata</taxon>
        <taxon>Dinophyceae</taxon>
        <taxon>Suessiales</taxon>
        <taxon>Symbiodiniaceae</taxon>
        <taxon>Symbiodinium</taxon>
    </lineage>
</organism>
<reference evidence="1" key="1">
    <citation type="submission" date="2021-02" db="EMBL/GenBank/DDBJ databases">
        <authorList>
            <person name="Dougan E. K."/>
            <person name="Rhodes N."/>
            <person name="Thang M."/>
            <person name="Chan C."/>
        </authorList>
    </citation>
    <scope>NUCLEOTIDE SEQUENCE</scope>
</reference>
<feature type="non-terminal residue" evidence="1">
    <location>
        <position position="1"/>
    </location>
</feature>
<name>A0A812KM80_9DINO</name>
<accession>A0A812KM80</accession>
<evidence type="ECO:0000313" key="2">
    <source>
        <dbReference type="Proteomes" id="UP000604046"/>
    </source>
</evidence>